<dbReference type="HAMAP" id="MF_01151">
    <property type="entry name" value="GrpE"/>
    <property type="match status" value="1"/>
</dbReference>
<dbReference type="Gene3D" id="2.30.22.10">
    <property type="entry name" value="Head domain of nucleotide exchange factor GrpE"/>
    <property type="match status" value="1"/>
</dbReference>
<dbReference type="GO" id="GO:0042803">
    <property type="term" value="F:protein homodimerization activity"/>
    <property type="evidence" value="ECO:0007669"/>
    <property type="project" value="InterPro"/>
</dbReference>
<evidence type="ECO:0000256" key="3">
    <source>
        <dbReference type="ARBA" id="ARBA00011738"/>
    </source>
</evidence>
<comment type="similarity">
    <text evidence="2 10 12">Belongs to the GrpE family.</text>
</comment>
<dbReference type="InterPro" id="IPR009012">
    <property type="entry name" value="GrpE_head"/>
</dbReference>
<sequence length="204" mass="23264">MLAEEKDTLNQELNEQTNDPEGTENEAPIEEVFAEAEEAEASTDEGNTDAELTAAKAKIAELESKLEEAENRIYRLQADFDNSRRRARIDLEASEKYRAQSLISDLLPALDNFERALQMEPENEQAKSILQGMEMVYRSLLEAIKKEGTEQIEAVGKEFDPHLHQAVMQVEDENFDSNIVVDEFQKGYKLKDRVIRPSMVKVNQ</sequence>
<evidence type="ECO:0000256" key="7">
    <source>
        <dbReference type="ARBA" id="ARBA00053401"/>
    </source>
</evidence>
<evidence type="ECO:0000256" key="13">
    <source>
        <dbReference type="SAM" id="Coils"/>
    </source>
</evidence>
<dbReference type="OrthoDB" id="9812586at2"/>
<evidence type="ECO:0000256" key="2">
    <source>
        <dbReference type="ARBA" id="ARBA00009054"/>
    </source>
</evidence>
<keyword evidence="13" id="KW-0175">Coiled coil</keyword>
<dbReference type="Pfam" id="PF01025">
    <property type="entry name" value="GrpE"/>
    <property type="match status" value="1"/>
</dbReference>
<dbReference type="Gene3D" id="3.90.20.20">
    <property type="match status" value="1"/>
</dbReference>
<feature type="compositionally biased region" description="Acidic residues" evidence="14">
    <location>
        <begin position="21"/>
        <end position="48"/>
    </location>
</feature>
<dbReference type="GO" id="GO:0000774">
    <property type="term" value="F:adenyl-nucleotide exchange factor activity"/>
    <property type="evidence" value="ECO:0007669"/>
    <property type="project" value="InterPro"/>
</dbReference>
<dbReference type="InterPro" id="IPR013805">
    <property type="entry name" value="GrpE_CC"/>
</dbReference>
<evidence type="ECO:0000256" key="12">
    <source>
        <dbReference type="RuleBase" id="RU004478"/>
    </source>
</evidence>
<dbReference type="Proteomes" id="UP000037109">
    <property type="component" value="Unassembled WGS sequence"/>
</dbReference>
<dbReference type="AlphaFoldDB" id="A0A0M0GBV1"/>
<dbReference type="GO" id="GO:0051087">
    <property type="term" value="F:protein-folding chaperone binding"/>
    <property type="evidence" value="ECO:0007669"/>
    <property type="project" value="InterPro"/>
</dbReference>
<keyword evidence="16" id="KW-1185">Reference proteome</keyword>
<keyword evidence="5 10" id="KW-0346">Stress response</keyword>
<evidence type="ECO:0000256" key="1">
    <source>
        <dbReference type="ARBA" id="ARBA00004496"/>
    </source>
</evidence>
<proteinExistence type="inferred from homology"/>
<dbReference type="EMBL" id="LGUF01000007">
    <property type="protein sequence ID" value="KON86987.1"/>
    <property type="molecule type" value="Genomic_DNA"/>
</dbReference>
<evidence type="ECO:0000256" key="10">
    <source>
        <dbReference type="HAMAP-Rule" id="MF_01151"/>
    </source>
</evidence>
<evidence type="ECO:0000256" key="6">
    <source>
        <dbReference type="ARBA" id="ARBA00023186"/>
    </source>
</evidence>
<dbReference type="CDD" id="cd00446">
    <property type="entry name" value="GrpE"/>
    <property type="match status" value="1"/>
</dbReference>
<evidence type="ECO:0000256" key="4">
    <source>
        <dbReference type="ARBA" id="ARBA00022490"/>
    </source>
</evidence>
<dbReference type="FunFam" id="2.30.22.10:FF:000001">
    <property type="entry name" value="Protein GrpE"/>
    <property type="match status" value="1"/>
</dbReference>
<evidence type="ECO:0000313" key="16">
    <source>
        <dbReference type="Proteomes" id="UP000037109"/>
    </source>
</evidence>
<comment type="subcellular location">
    <subcellularLocation>
        <location evidence="1 10">Cytoplasm</location>
    </subcellularLocation>
</comment>
<gene>
    <name evidence="10" type="primary">grpE</name>
    <name evidence="15" type="ORF">AF332_09310</name>
</gene>
<evidence type="ECO:0000313" key="15">
    <source>
        <dbReference type="EMBL" id="KON86987.1"/>
    </source>
</evidence>
<protein>
    <recommendedName>
        <fullName evidence="8 10">Protein GrpE</fullName>
    </recommendedName>
    <alternativeName>
        <fullName evidence="9 10">HSP-70 cofactor</fullName>
    </alternativeName>
</protein>
<reference evidence="16" key="1">
    <citation type="submission" date="2015-07" db="EMBL/GenBank/DDBJ databases">
        <title>Fjat-10036 dsm4.</title>
        <authorList>
            <person name="Liu B."/>
            <person name="Wang J."/>
            <person name="Zhu Y."/>
            <person name="Liu G."/>
            <person name="Chen Q."/>
            <person name="Chen Z."/>
            <person name="Lan J."/>
            <person name="Che J."/>
            <person name="Ge C."/>
            <person name="Shi H."/>
            <person name="Pan Z."/>
            <person name="Liu X."/>
        </authorList>
    </citation>
    <scope>NUCLEOTIDE SEQUENCE [LARGE SCALE GENOMIC DNA]</scope>
    <source>
        <strain evidence="16">DSM 4</strain>
    </source>
</reference>
<feature type="region of interest" description="Disordered" evidence="14">
    <location>
        <begin position="1"/>
        <end position="50"/>
    </location>
</feature>
<dbReference type="STRING" id="1459.AF332_09310"/>
<feature type="coiled-coil region" evidence="13">
    <location>
        <begin position="52"/>
        <end position="86"/>
    </location>
</feature>
<evidence type="ECO:0000256" key="14">
    <source>
        <dbReference type="SAM" id="MobiDB-lite"/>
    </source>
</evidence>
<dbReference type="PANTHER" id="PTHR21237:SF23">
    <property type="entry name" value="GRPE PROTEIN HOMOLOG, MITOCHONDRIAL"/>
    <property type="match status" value="1"/>
</dbReference>
<name>A0A0M0GBV1_SPOGL</name>
<dbReference type="SUPFAM" id="SSF51064">
    <property type="entry name" value="Head domain of nucleotide exchange factor GrpE"/>
    <property type="match status" value="1"/>
</dbReference>
<comment type="function">
    <text evidence="7 10 11">Participates actively in the response to hyperosmotic and heat shock by preventing the aggregation of stress-denatured proteins, in association with DnaK and GrpE. It is the nucleotide exchange factor for DnaK and may function as a thermosensor. Unfolded proteins bind initially to DnaJ; upon interaction with the DnaJ-bound protein, DnaK hydrolyzes its bound ATP, resulting in the formation of a stable complex. GrpE releases ADP from DnaK; ATP binding to DnaK triggers the release of the substrate protein, thus completing the reaction cycle. Several rounds of ATP-dependent interactions between DnaJ, DnaK and GrpE are required for fully efficient folding.</text>
</comment>
<comment type="subunit">
    <text evidence="3 10">Homodimer.</text>
</comment>
<dbReference type="GO" id="GO:0006457">
    <property type="term" value="P:protein folding"/>
    <property type="evidence" value="ECO:0007669"/>
    <property type="project" value="InterPro"/>
</dbReference>
<dbReference type="PANTHER" id="PTHR21237">
    <property type="entry name" value="GRPE PROTEIN"/>
    <property type="match status" value="1"/>
</dbReference>
<dbReference type="PRINTS" id="PR00773">
    <property type="entry name" value="GRPEPROTEIN"/>
</dbReference>
<dbReference type="SUPFAM" id="SSF58014">
    <property type="entry name" value="Coiled-coil domain of nucleotide exchange factor GrpE"/>
    <property type="match status" value="1"/>
</dbReference>
<feature type="compositionally biased region" description="Polar residues" evidence="14">
    <location>
        <begin position="10"/>
        <end position="20"/>
    </location>
</feature>
<evidence type="ECO:0000256" key="11">
    <source>
        <dbReference type="RuleBase" id="RU000639"/>
    </source>
</evidence>
<dbReference type="GO" id="GO:0005737">
    <property type="term" value="C:cytoplasm"/>
    <property type="evidence" value="ECO:0007669"/>
    <property type="project" value="UniProtKB-SubCell"/>
</dbReference>
<dbReference type="NCBIfam" id="NF010738">
    <property type="entry name" value="PRK14140.1"/>
    <property type="match status" value="1"/>
</dbReference>
<accession>A0A0M0GBV1</accession>
<dbReference type="PATRIC" id="fig|1459.3.peg.1982"/>
<evidence type="ECO:0000256" key="9">
    <source>
        <dbReference type="ARBA" id="ARBA00076414"/>
    </source>
</evidence>
<keyword evidence="6 10" id="KW-0143">Chaperone</keyword>
<keyword evidence="4 10" id="KW-0963">Cytoplasm</keyword>
<organism evidence="15 16">
    <name type="scientific">Sporosarcina globispora</name>
    <name type="common">Bacillus globisporus</name>
    <dbReference type="NCBI Taxonomy" id="1459"/>
    <lineage>
        <taxon>Bacteria</taxon>
        <taxon>Bacillati</taxon>
        <taxon>Bacillota</taxon>
        <taxon>Bacilli</taxon>
        <taxon>Bacillales</taxon>
        <taxon>Caryophanaceae</taxon>
        <taxon>Sporosarcina</taxon>
    </lineage>
</organism>
<comment type="caution">
    <text evidence="15">The sequence shown here is derived from an EMBL/GenBank/DDBJ whole genome shotgun (WGS) entry which is preliminary data.</text>
</comment>
<evidence type="ECO:0000256" key="8">
    <source>
        <dbReference type="ARBA" id="ARBA00072274"/>
    </source>
</evidence>
<dbReference type="InterPro" id="IPR000740">
    <property type="entry name" value="GrpE"/>
</dbReference>
<evidence type="ECO:0000256" key="5">
    <source>
        <dbReference type="ARBA" id="ARBA00023016"/>
    </source>
</evidence>
<dbReference type="GO" id="GO:0051082">
    <property type="term" value="F:unfolded protein binding"/>
    <property type="evidence" value="ECO:0007669"/>
    <property type="project" value="TreeGrafter"/>
</dbReference>
<dbReference type="PROSITE" id="PS01071">
    <property type="entry name" value="GRPE"/>
    <property type="match status" value="1"/>
</dbReference>